<name>A0A5B7K334_PORTR</name>
<proteinExistence type="predicted"/>
<dbReference type="AlphaFoldDB" id="A0A5B7K334"/>
<sequence>MTVDHSMAPHQQTQPHSHSESQRLAIPSLRTIVMEAPTLPSGAKCKLRGRWWVVVVAFVADLP</sequence>
<keyword evidence="3" id="KW-1185">Reference proteome</keyword>
<evidence type="ECO:0000313" key="2">
    <source>
        <dbReference type="EMBL" id="MPD02873.1"/>
    </source>
</evidence>
<accession>A0A5B7K334</accession>
<comment type="caution">
    <text evidence="2">The sequence shown here is derived from an EMBL/GenBank/DDBJ whole genome shotgun (WGS) entry which is preliminary data.</text>
</comment>
<dbReference type="EMBL" id="VSRR010133505">
    <property type="protein sequence ID" value="MPD02873.1"/>
    <property type="molecule type" value="Genomic_DNA"/>
</dbReference>
<gene>
    <name evidence="2" type="ORF">E2C01_098480</name>
</gene>
<evidence type="ECO:0000256" key="1">
    <source>
        <dbReference type="SAM" id="MobiDB-lite"/>
    </source>
</evidence>
<organism evidence="2 3">
    <name type="scientific">Portunus trituberculatus</name>
    <name type="common">Swimming crab</name>
    <name type="synonym">Neptunus trituberculatus</name>
    <dbReference type="NCBI Taxonomy" id="210409"/>
    <lineage>
        <taxon>Eukaryota</taxon>
        <taxon>Metazoa</taxon>
        <taxon>Ecdysozoa</taxon>
        <taxon>Arthropoda</taxon>
        <taxon>Crustacea</taxon>
        <taxon>Multicrustacea</taxon>
        <taxon>Malacostraca</taxon>
        <taxon>Eumalacostraca</taxon>
        <taxon>Eucarida</taxon>
        <taxon>Decapoda</taxon>
        <taxon>Pleocyemata</taxon>
        <taxon>Brachyura</taxon>
        <taxon>Eubrachyura</taxon>
        <taxon>Portunoidea</taxon>
        <taxon>Portunidae</taxon>
        <taxon>Portuninae</taxon>
        <taxon>Portunus</taxon>
    </lineage>
</organism>
<evidence type="ECO:0000313" key="3">
    <source>
        <dbReference type="Proteomes" id="UP000324222"/>
    </source>
</evidence>
<feature type="region of interest" description="Disordered" evidence="1">
    <location>
        <begin position="1"/>
        <end position="23"/>
    </location>
</feature>
<protein>
    <submittedName>
        <fullName evidence="2">Uncharacterized protein</fullName>
    </submittedName>
</protein>
<reference evidence="2 3" key="1">
    <citation type="submission" date="2019-05" db="EMBL/GenBank/DDBJ databases">
        <title>Another draft genome of Portunus trituberculatus and its Hox gene families provides insights of decapod evolution.</title>
        <authorList>
            <person name="Jeong J.-H."/>
            <person name="Song I."/>
            <person name="Kim S."/>
            <person name="Choi T."/>
            <person name="Kim D."/>
            <person name="Ryu S."/>
            <person name="Kim W."/>
        </authorList>
    </citation>
    <scope>NUCLEOTIDE SEQUENCE [LARGE SCALE GENOMIC DNA]</scope>
    <source>
        <tissue evidence="2">Muscle</tissue>
    </source>
</reference>
<dbReference type="Proteomes" id="UP000324222">
    <property type="component" value="Unassembled WGS sequence"/>
</dbReference>